<evidence type="ECO:0000256" key="1">
    <source>
        <dbReference type="SAM" id="MobiDB-lite"/>
    </source>
</evidence>
<accession>A0ABR7X5W1</accession>
<evidence type="ECO:0008006" key="4">
    <source>
        <dbReference type="Google" id="ProtNLM"/>
    </source>
</evidence>
<evidence type="ECO:0000313" key="2">
    <source>
        <dbReference type="EMBL" id="MBD1385946.1"/>
    </source>
</evidence>
<name>A0ABR7X5W1_9SPHI</name>
<comment type="caution">
    <text evidence="2">The sequence shown here is derived from an EMBL/GenBank/DDBJ whole genome shotgun (WGS) entry which is preliminary data.</text>
</comment>
<dbReference type="Proteomes" id="UP000618754">
    <property type="component" value="Unassembled WGS sequence"/>
</dbReference>
<feature type="compositionally biased region" description="Basic and acidic residues" evidence="1">
    <location>
        <begin position="12"/>
        <end position="25"/>
    </location>
</feature>
<dbReference type="RefSeq" id="WP_191175793.1">
    <property type="nucleotide sequence ID" value="NZ_JACWMW010000002.1"/>
</dbReference>
<dbReference type="EMBL" id="JACWMW010000002">
    <property type="protein sequence ID" value="MBD1385946.1"/>
    <property type="molecule type" value="Genomic_DNA"/>
</dbReference>
<gene>
    <name evidence="2" type="ORF">IDJ75_11700</name>
</gene>
<proteinExistence type="predicted"/>
<sequence length="71" mass="7419">MKTSKPMGKLSLKKELSRNEQKEIRGGASGATQTYCDGAGGSAFPVFGSTPIGCQPAYCRAAGHGNYLYCA</sequence>
<keyword evidence="3" id="KW-1185">Reference proteome</keyword>
<reference evidence="2 3" key="1">
    <citation type="submission" date="2020-09" db="EMBL/GenBank/DDBJ databases">
        <title>Novel species of Mucilaginibacter isolated from a glacier on the Tibetan Plateau.</title>
        <authorList>
            <person name="Liu Q."/>
            <person name="Xin Y.-H."/>
        </authorList>
    </citation>
    <scope>NUCLEOTIDE SEQUENCE [LARGE SCALE GENOMIC DNA]</scope>
    <source>
        <strain evidence="2 3">CGMCC 1.13878</strain>
    </source>
</reference>
<organism evidence="2 3">
    <name type="scientific">Mucilaginibacter rigui</name>
    <dbReference type="NCBI Taxonomy" id="534635"/>
    <lineage>
        <taxon>Bacteria</taxon>
        <taxon>Pseudomonadati</taxon>
        <taxon>Bacteroidota</taxon>
        <taxon>Sphingobacteriia</taxon>
        <taxon>Sphingobacteriales</taxon>
        <taxon>Sphingobacteriaceae</taxon>
        <taxon>Mucilaginibacter</taxon>
    </lineage>
</organism>
<feature type="region of interest" description="Disordered" evidence="1">
    <location>
        <begin position="1"/>
        <end position="31"/>
    </location>
</feature>
<protein>
    <recommendedName>
        <fullName evidence="4">Bacteriocin</fullName>
    </recommendedName>
</protein>
<evidence type="ECO:0000313" key="3">
    <source>
        <dbReference type="Proteomes" id="UP000618754"/>
    </source>
</evidence>